<gene>
    <name evidence="10" type="ORF">SAMN05216431_101119</name>
</gene>
<proteinExistence type="inferred from homology"/>
<feature type="domain" description="MacB-like periplasmic core" evidence="9">
    <location>
        <begin position="21"/>
        <end position="213"/>
    </location>
</feature>
<dbReference type="Proteomes" id="UP000182089">
    <property type="component" value="Unassembled WGS sequence"/>
</dbReference>
<dbReference type="InterPro" id="IPR025857">
    <property type="entry name" value="MacB_PCD"/>
</dbReference>
<keyword evidence="3 7" id="KW-0812">Transmembrane</keyword>
<evidence type="ECO:0000256" key="3">
    <source>
        <dbReference type="ARBA" id="ARBA00022692"/>
    </source>
</evidence>
<comment type="subcellular location">
    <subcellularLocation>
        <location evidence="1">Cell membrane</location>
        <topology evidence="1">Multi-pass membrane protein</topology>
    </subcellularLocation>
</comment>
<evidence type="ECO:0000313" key="10">
    <source>
        <dbReference type="EMBL" id="SEM33184.1"/>
    </source>
</evidence>
<name>A0ABY1A931_9LACO</name>
<evidence type="ECO:0000259" key="8">
    <source>
        <dbReference type="Pfam" id="PF02687"/>
    </source>
</evidence>
<evidence type="ECO:0000256" key="1">
    <source>
        <dbReference type="ARBA" id="ARBA00004651"/>
    </source>
</evidence>
<evidence type="ECO:0000256" key="2">
    <source>
        <dbReference type="ARBA" id="ARBA00022475"/>
    </source>
</evidence>
<dbReference type="Pfam" id="PF02687">
    <property type="entry name" value="FtsX"/>
    <property type="match status" value="1"/>
</dbReference>
<evidence type="ECO:0000259" key="9">
    <source>
        <dbReference type="Pfam" id="PF12704"/>
    </source>
</evidence>
<feature type="domain" description="ABC3 transporter permease C-terminal" evidence="8">
    <location>
        <begin position="283"/>
        <end position="403"/>
    </location>
</feature>
<feature type="transmembrane region" description="Helical" evidence="7">
    <location>
        <begin position="276"/>
        <end position="297"/>
    </location>
</feature>
<evidence type="ECO:0000256" key="4">
    <source>
        <dbReference type="ARBA" id="ARBA00022989"/>
    </source>
</evidence>
<evidence type="ECO:0000256" key="6">
    <source>
        <dbReference type="ARBA" id="ARBA00038076"/>
    </source>
</evidence>
<reference evidence="10 11" key="1">
    <citation type="submission" date="2016-10" db="EMBL/GenBank/DDBJ databases">
        <authorList>
            <person name="Varghese N."/>
            <person name="Submissions S."/>
        </authorList>
    </citation>
    <scope>NUCLEOTIDE SEQUENCE [LARGE SCALE GENOMIC DNA]</scope>
    <source>
        <strain evidence="10 11">WC1T17</strain>
    </source>
</reference>
<dbReference type="InterPro" id="IPR003838">
    <property type="entry name" value="ABC3_permease_C"/>
</dbReference>
<feature type="transmembrane region" description="Helical" evidence="7">
    <location>
        <begin position="374"/>
        <end position="394"/>
    </location>
</feature>
<evidence type="ECO:0000313" key="11">
    <source>
        <dbReference type="Proteomes" id="UP000182089"/>
    </source>
</evidence>
<comment type="similarity">
    <text evidence="6">Belongs to the ABC-4 integral membrane protein family.</text>
</comment>
<evidence type="ECO:0000256" key="5">
    <source>
        <dbReference type="ARBA" id="ARBA00023136"/>
    </source>
</evidence>
<protein>
    <submittedName>
        <fullName evidence="10">ABC transport system permease protein</fullName>
    </submittedName>
</protein>
<keyword evidence="4 7" id="KW-1133">Transmembrane helix</keyword>
<dbReference type="InterPro" id="IPR050250">
    <property type="entry name" value="Macrolide_Exporter_MacB"/>
</dbReference>
<organism evidence="10 11">
    <name type="scientific">Ligilactobacillus ruminis</name>
    <dbReference type="NCBI Taxonomy" id="1623"/>
    <lineage>
        <taxon>Bacteria</taxon>
        <taxon>Bacillati</taxon>
        <taxon>Bacillota</taxon>
        <taxon>Bacilli</taxon>
        <taxon>Lactobacillales</taxon>
        <taxon>Lactobacillaceae</taxon>
        <taxon>Ligilactobacillus</taxon>
    </lineage>
</organism>
<feature type="transmembrane region" description="Helical" evidence="7">
    <location>
        <begin position="332"/>
        <end position="354"/>
    </location>
</feature>
<sequence>MRVEELLITAFESLKINRKRSFLTIIGIAIGIASVVTILGIGDGVKKTMYDKFAHDSTEKYQTAKIYYTTGEESAMDGFTQEDVAKVETMFPQVKKAYLAHETDDLNLSGTVGEKQGTYAVSLINKNSAQAKLVCGKKFDRTVLLGGDHQALISEALAKRQYHSAYKALGTAVNIDHRNYQVVGVYRQHDFYDESGSIDKYGADIILAKAVYYGGKEMTSGNSLKVKMDVSAKQAAKLATKIKKYLNKHGSAKNNGSYEYDNMEQMLKQFNATIDIFTGVIAFVAGISLFIAGIGVMNMMYISVSERTQEIGIRLAVGASQQNIMWQFLIEAMMLTVFGGMIGFIFGGLLSHLITPLLSQAMVTGITIKAHISLKAFMISFGVSAGVGLIFGILPARQAAKKNLVDILK</sequence>
<comment type="caution">
    <text evidence="10">The sequence shown here is derived from an EMBL/GenBank/DDBJ whole genome shotgun (WGS) entry which is preliminary data.</text>
</comment>
<keyword evidence="5 7" id="KW-0472">Membrane</keyword>
<accession>A0ABY1A931</accession>
<evidence type="ECO:0000256" key="7">
    <source>
        <dbReference type="SAM" id="Phobius"/>
    </source>
</evidence>
<keyword evidence="2" id="KW-1003">Cell membrane</keyword>
<feature type="transmembrane region" description="Helical" evidence="7">
    <location>
        <begin position="21"/>
        <end position="42"/>
    </location>
</feature>
<dbReference type="PANTHER" id="PTHR30572:SF4">
    <property type="entry name" value="ABC TRANSPORTER PERMEASE YTRF"/>
    <property type="match status" value="1"/>
</dbReference>
<dbReference type="EMBL" id="FOCC01000001">
    <property type="protein sequence ID" value="SEM33184.1"/>
    <property type="molecule type" value="Genomic_DNA"/>
</dbReference>
<dbReference type="Pfam" id="PF12704">
    <property type="entry name" value="MacB_PCD"/>
    <property type="match status" value="1"/>
</dbReference>
<dbReference type="PANTHER" id="PTHR30572">
    <property type="entry name" value="MEMBRANE COMPONENT OF TRANSPORTER-RELATED"/>
    <property type="match status" value="1"/>
</dbReference>